<evidence type="ECO:0000313" key="1">
    <source>
        <dbReference type="EMBL" id="MDO7906835.1"/>
    </source>
</evidence>
<evidence type="ECO:0000313" key="2">
    <source>
        <dbReference type="Proteomes" id="UP001240171"/>
    </source>
</evidence>
<keyword evidence="2" id="KW-1185">Reference proteome</keyword>
<evidence type="ECO:0008006" key="3">
    <source>
        <dbReference type="Google" id="ProtNLM"/>
    </source>
</evidence>
<organism evidence="1 2">
    <name type="scientific">Paenibacillus lacisoli</name>
    <dbReference type="NCBI Taxonomy" id="3064525"/>
    <lineage>
        <taxon>Bacteria</taxon>
        <taxon>Bacillati</taxon>
        <taxon>Bacillota</taxon>
        <taxon>Bacilli</taxon>
        <taxon>Bacillales</taxon>
        <taxon>Paenibacillaceae</taxon>
        <taxon>Paenibacillus</taxon>
    </lineage>
</organism>
<reference evidence="1 2" key="1">
    <citation type="submission" date="2023-07" db="EMBL/GenBank/DDBJ databases">
        <title>Paenibacillus sp. JX-17 nov. isolated from soil.</title>
        <authorList>
            <person name="Wan Y."/>
            <person name="Liu B."/>
        </authorList>
    </citation>
    <scope>NUCLEOTIDE SEQUENCE [LARGE SCALE GENOMIC DNA]</scope>
    <source>
        <strain evidence="1 2">JX-17</strain>
    </source>
</reference>
<comment type="caution">
    <text evidence="1">The sequence shown here is derived from an EMBL/GenBank/DDBJ whole genome shotgun (WGS) entry which is preliminary data.</text>
</comment>
<dbReference type="EMBL" id="JAUQTB010000004">
    <property type="protein sequence ID" value="MDO7906835.1"/>
    <property type="molecule type" value="Genomic_DNA"/>
</dbReference>
<accession>A0ABT9CD78</accession>
<protein>
    <recommendedName>
        <fullName evidence="3">Sporulation histidine kinase inhibitor Sda</fullName>
    </recommendedName>
</protein>
<dbReference type="RefSeq" id="WP_305024026.1">
    <property type="nucleotide sequence ID" value="NZ_JAUQTB010000004.1"/>
</dbReference>
<proteinExistence type="predicted"/>
<dbReference type="Proteomes" id="UP001240171">
    <property type="component" value="Unassembled WGS sequence"/>
</dbReference>
<gene>
    <name evidence="1" type="ORF">Q5741_10400</name>
</gene>
<sequence length="50" mass="5717">MNASLQKTSLHVDDYLDLLNLAVQIGDTKWQKDITRKLEYLLARTAKAGR</sequence>
<name>A0ABT9CD78_9BACL</name>